<evidence type="ECO:0000313" key="1">
    <source>
        <dbReference type="EMBL" id="TYT75927.1"/>
    </source>
</evidence>
<dbReference type="RefSeq" id="WP_139446239.1">
    <property type="nucleotide sequence ID" value="NZ_VDMB01000002.1"/>
</dbReference>
<organism evidence="1 2">
    <name type="scientific">Desulfobotulus mexicanus</name>
    <dbReference type="NCBI Taxonomy" id="2586642"/>
    <lineage>
        <taxon>Bacteria</taxon>
        <taxon>Pseudomonadati</taxon>
        <taxon>Thermodesulfobacteriota</taxon>
        <taxon>Desulfobacteria</taxon>
        <taxon>Desulfobacterales</taxon>
        <taxon>Desulfobacteraceae</taxon>
        <taxon>Desulfobotulus</taxon>
    </lineage>
</organism>
<gene>
    <name evidence="1" type="ORF">FIM25_03260</name>
</gene>
<dbReference type="OrthoDB" id="6194498at2"/>
<evidence type="ECO:0000313" key="2">
    <source>
        <dbReference type="Proteomes" id="UP000321899"/>
    </source>
</evidence>
<protein>
    <submittedName>
        <fullName evidence="1">Uncharacterized protein</fullName>
    </submittedName>
</protein>
<proteinExistence type="predicted"/>
<keyword evidence="2" id="KW-1185">Reference proteome</keyword>
<comment type="caution">
    <text evidence="1">The sequence shown here is derived from an EMBL/GenBank/DDBJ whole genome shotgun (WGS) entry which is preliminary data.</text>
</comment>
<reference evidence="1 2" key="1">
    <citation type="submission" date="2019-06" db="EMBL/GenBank/DDBJ databases">
        <title>Desulfobotulus mexicanus sp. nov., a novel sulfate-reducing bacterium isolated from the sediment of an alkaline crater lake in Mexico.</title>
        <authorList>
            <person name="Hirschler-Rea A."/>
        </authorList>
    </citation>
    <scope>NUCLEOTIDE SEQUENCE [LARGE SCALE GENOMIC DNA]</scope>
    <source>
        <strain evidence="1 2">PAR22N</strain>
    </source>
</reference>
<dbReference type="EMBL" id="VDMB01000002">
    <property type="protein sequence ID" value="TYT75927.1"/>
    <property type="molecule type" value="Genomic_DNA"/>
</dbReference>
<dbReference type="Proteomes" id="UP000321899">
    <property type="component" value="Unassembled WGS sequence"/>
</dbReference>
<dbReference type="AlphaFoldDB" id="A0A5Q4VI48"/>
<sequence>MKQFENEAALYIWPYKGINHPGHAAIAIRALDKNDIKEPLISAYISWWPEGGDDDKVGLFNIRPAKPHSDYFSDKYAEMGPDTSEALRAGTKQIDPKRFQKKSENKHGIPYFVVTANKKYNLPGFGTKRISSQKSDEVEDKFDNIAFRPKLAIGEYSLWGLALNKMAFWWYKFCTEEKHGYRFVSTKLNCSGVVMQCLLEGCADAYIDIKSPKMYITPNDVDKACMELVKKIDCLNIESYRFIVNLRKEAAVKQTDLYTYDQFYKASNAGKWARRREQVAKIDEYLTEYHLKGAWSKDNFKDKFKCMARMMDNVISHRSKKPKSVNGLAVESLGAQILSVLSSKTFHDTLGALSEEISPDLVKLLRKILVAHEPLNGFFKKEKKI</sequence>
<name>A0A5Q4VI48_9BACT</name>
<accession>A0A5Q4VI48</accession>